<keyword evidence="2" id="KW-0103">Bromodomain</keyword>
<feature type="domain" description="Helicase C-terminal" evidence="4">
    <location>
        <begin position="176"/>
        <end position="353"/>
    </location>
</feature>
<dbReference type="Proteomes" id="UP000554482">
    <property type="component" value="Unassembled WGS sequence"/>
</dbReference>
<dbReference type="Pfam" id="PF00176">
    <property type="entry name" value="SNF2-rel_dom"/>
    <property type="match status" value="1"/>
</dbReference>
<dbReference type="InterPro" id="IPR038718">
    <property type="entry name" value="SNF2-like_sf"/>
</dbReference>
<keyword evidence="5" id="KW-0067">ATP-binding</keyword>
<dbReference type="GO" id="GO:0005524">
    <property type="term" value="F:ATP binding"/>
    <property type="evidence" value="ECO:0007669"/>
    <property type="project" value="InterPro"/>
</dbReference>
<feature type="compositionally biased region" description="Basic and acidic residues" evidence="3">
    <location>
        <begin position="672"/>
        <end position="684"/>
    </location>
</feature>
<name>A0A7J6VW16_THATH</name>
<dbReference type="GO" id="GO:0004386">
    <property type="term" value="F:helicase activity"/>
    <property type="evidence" value="ECO:0007669"/>
    <property type="project" value="UniProtKB-KW"/>
</dbReference>
<keyword evidence="5" id="KW-0347">Helicase</keyword>
<feature type="region of interest" description="Disordered" evidence="3">
    <location>
        <begin position="624"/>
        <end position="651"/>
    </location>
</feature>
<comment type="caution">
    <text evidence="5">The sequence shown here is derived from an EMBL/GenBank/DDBJ whole genome shotgun (WGS) entry which is preliminary data.</text>
</comment>
<dbReference type="Gene3D" id="1.20.920.10">
    <property type="entry name" value="Bromodomain-like"/>
    <property type="match status" value="1"/>
</dbReference>
<dbReference type="PROSITE" id="PS51194">
    <property type="entry name" value="HELICASE_CTER"/>
    <property type="match status" value="1"/>
</dbReference>
<feature type="region of interest" description="Disordered" evidence="3">
    <location>
        <begin position="764"/>
        <end position="789"/>
    </location>
</feature>
<evidence type="ECO:0000256" key="1">
    <source>
        <dbReference type="ARBA" id="ARBA00022801"/>
    </source>
</evidence>
<reference evidence="5 6" key="1">
    <citation type="submission" date="2020-06" db="EMBL/GenBank/DDBJ databases">
        <title>Transcriptomic and genomic resources for Thalictrum thalictroides and T. hernandezii: Facilitating candidate gene discovery in an emerging model plant lineage.</title>
        <authorList>
            <person name="Arias T."/>
            <person name="Riano-Pachon D.M."/>
            <person name="Di Stilio V.S."/>
        </authorList>
    </citation>
    <scope>NUCLEOTIDE SEQUENCE [LARGE SCALE GENOMIC DNA]</scope>
    <source>
        <strain evidence="6">cv. WT478/WT964</strain>
        <tissue evidence="5">Leaves</tissue>
    </source>
</reference>
<dbReference type="Gene3D" id="3.40.50.10810">
    <property type="entry name" value="Tandem AAA-ATPase domain"/>
    <property type="match status" value="1"/>
</dbReference>
<dbReference type="SUPFAM" id="SSF47370">
    <property type="entry name" value="Bromodomain"/>
    <property type="match status" value="1"/>
</dbReference>
<feature type="region of interest" description="Disordered" evidence="3">
    <location>
        <begin position="941"/>
        <end position="1097"/>
    </location>
</feature>
<dbReference type="OrthoDB" id="6017at2759"/>
<feature type="compositionally biased region" description="Low complexity" evidence="3">
    <location>
        <begin position="1058"/>
        <end position="1069"/>
    </location>
</feature>
<sequence>MTFLFQNDLKELWSLLNLLLPEVFDNRKAFHDWFSKPFQRDAPSHDAEDDWLETEKKVIIIHRLHQILEPFMLRRRVEDVEGSLPRKVSIVLRCKMSAIQGTIYDWIKSTNTIRVDPEDELRKVQKNPNYQTKTYKLLNNRCMELRKACNHPLLNYPYFDDLSKDFIVRSCGKLWILDRILIKLHRTGHRVLLFSTMTKLLDILEEYLQWRRLVYRRIDGTTSLEDRELAIVDFNSPDSDCFIFLLSIRAAGRGLNLQSADTVVIYDPDPNPKNEEQAVARAHRIGQKREVKVIYMEAVVDKISSHQKEDEMRTGGTVDLEDDLAGKDRYMGSIESLIRNNIQQYKIDMADEVINAGRFDQRTTHEERRVTLETLLHDEERYQETVHDVPSLQEVNRMIARSDEEVELFDQMDEDLDWIEEMTRYDQVPEWLRASSREVNATITKLSKKPSKKPLVGDIGVESTEMVSDLSTTKSERKRSRSKGTGGKSPKYSELDEENGEFSDASSEERNGYSLQEEEGEIGEFEDEEISGAVGALPVNKDQVREQGLACDSGYGYLRALEGTRNSNVFEEAGSSGSSSGSRRLVQMVSPSISAQKFGSLSALECRPGSLSKRLPDELEEGEIALSEDSHMDLQQSGSWVNERDDGEDEQVLQPKLKRKRSIRYRRRQNLERVEEKSGNDRPVLRRGISSQPSLLTDRDSEVQLRSDPEHETYGDPAVARHDASVSTLRNKKNLQSRKGSNISKSHVQKTGKSNSFMVHADNTAEDCRESRDVRNTKTGGPGFSGTKMSDIIQRKCKNVISKLQRRIDKDGQQIIPHLMEFWKKTQHSSYMTGMNRNNNLDLVRIDQRVDGLEYSGVMDFVADVQSMLKSAAQYFNFSFEVRSEARKVQDLFFDIMKIAFPDTDLREARNAVMFSGTGATCAPSPKLTAPNQNKRHKLINEVESEPSLSSKLFSRGSVSADEEMRNHGYMPKLQKESRLASSSGRGERGQPDDIPLPTHPGELVICKKRRNDREKSGVKPRTGPVSPPSLGRSGKGPGHGTLPAQRDAKLSHQVASQQGWPQQPVQQPNGSGGKLGWATPVKRTRTDTGKRRSNHL</sequence>
<dbReference type="PANTHER" id="PTHR10799">
    <property type="entry name" value="SNF2/RAD54 HELICASE FAMILY"/>
    <property type="match status" value="1"/>
</dbReference>
<dbReference type="SMART" id="SM00490">
    <property type="entry name" value="HELICc"/>
    <property type="match status" value="1"/>
</dbReference>
<feature type="region of interest" description="Disordered" evidence="3">
    <location>
        <begin position="672"/>
        <end position="726"/>
    </location>
</feature>
<keyword evidence="5" id="KW-0547">Nucleotide-binding</keyword>
<evidence type="ECO:0000256" key="2">
    <source>
        <dbReference type="ARBA" id="ARBA00023117"/>
    </source>
</evidence>
<feature type="compositionally biased region" description="Basic and acidic residues" evidence="3">
    <location>
        <begin position="766"/>
        <end position="776"/>
    </location>
</feature>
<evidence type="ECO:0000313" key="5">
    <source>
        <dbReference type="EMBL" id="KAF5189053.1"/>
    </source>
</evidence>
<evidence type="ECO:0000259" key="4">
    <source>
        <dbReference type="PROSITE" id="PS51194"/>
    </source>
</evidence>
<dbReference type="GO" id="GO:0016787">
    <property type="term" value="F:hydrolase activity"/>
    <property type="evidence" value="ECO:0007669"/>
    <property type="project" value="UniProtKB-KW"/>
</dbReference>
<organism evidence="5 6">
    <name type="scientific">Thalictrum thalictroides</name>
    <name type="common">Rue-anemone</name>
    <name type="synonym">Anemone thalictroides</name>
    <dbReference type="NCBI Taxonomy" id="46969"/>
    <lineage>
        <taxon>Eukaryota</taxon>
        <taxon>Viridiplantae</taxon>
        <taxon>Streptophyta</taxon>
        <taxon>Embryophyta</taxon>
        <taxon>Tracheophyta</taxon>
        <taxon>Spermatophyta</taxon>
        <taxon>Magnoliopsida</taxon>
        <taxon>Ranunculales</taxon>
        <taxon>Ranunculaceae</taxon>
        <taxon>Thalictroideae</taxon>
        <taxon>Thalictrum</taxon>
    </lineage>
</organism>
<keyword evidence="6" id="KW-1185">Reference proteome</keyword>
<protein>
    <submittedName>
        <fullName evidence="5">Atp-dependent helicase brm</fullName>
    </submittedName>
</protein>
<gene>
    <name evidence="5" type="ORF">FRX31_021360</name>
</gene>
<dbReference type="Gene3D" id="3.40.50.300">
    <property type="entry name" value="P-loop containing nucleotide triphosphate hydrolases"/>
    <property type="match status" value="1"/>
</dbReference>
<feature type="compositionally biased region" description="Basic and acidic residues" evidence="3">
    <location>
        <begin position="697"/>
        <end position="724"/>
    </location>
</feature>
<dbReference type="InterPro" id="IPR027417">
    <property type="entry name" value="P-loop_NTPase"/>
</dbReference>
<keyword evidence="1" id="KW-0378">Hydrolase</keyword>
<dbReference type="InterPro" id="IPR001650">
    <property type="entry name" value="Helicase_C-like"/>
</dbReference>
<dbReference type="Pfam" id="PF00271">
    <property type="entry name" value="Helicase_C"/>
    <property type="match status" value="1"/>
</dbReference>
<proteinExistence type="predicted"/>
<accession>A0A7J6VW16</accession>
<evidence type="ECO:0000256" key="3">
    <source>
        <dbReference type="SAM" id="MobiDB-lite"/>
    </source>
</evidence>
<feature type="region of interest" description="Disordered" evidence="3">
    <location>
        <begin position="466"/>
        <end position="522"/>
    </location>
</feature>
<dbReference type="InterPro" id="IPR001487">
    <property type="entry name" value="Bromodomain"/>
</dbReference>
<evidence type="ECO:0000313" key="6">
    <source>
        <dbReference type="Proteomes" id="UP000554482"/>
    </source>
</evidence>
<dbReference type="SMART" id="SM00297">
    <property type="entry name" value="BROMO"/>
    <property type="match status" value="1"/>
</dbReference>
<dbReference type="InterPro" id="IPR049730">
    <property type="entry name" value="SNF2/RAD54-like_C"/>
</dbReference>
<dbReference type="InterPro" id="IPR000330">
    <property type="entry name" value="SNF2_N"/>
</dbReference>
<dbReference type="AlphaFoldDB" id="A0A7J6VW16"/>
<dbReference type="InterPro" id="IPR036427">
    <property type="entry name" value="Bromodomain-like_sf"/>
</dbReference>
<dbReference type="SUPFAM" id="SSF52540">
    <property type="entry name" value="P-loop containing nucleoside triphosphate hydrolases"/>
    <property type="match status" value="2"/>
</dbReference>
<dbReference type="FunFam" id="1.20.920.10:FF:000038">
    <property type="entry name" value="Brahma1"/>
    <property type="match status" value="1"/>
</dbReference>
<dbReference type="FunFam" id="3.40.50.300:FF:000762">
    <property type="entry name" value="ATP-dependent helicase BRM"/>
    <property type="match status" value="1"/>
</dbReference>
<dbReference type="EMBL" id="JABWDY010026022">
    <property type="protein sequence ID" value="KAF5189053.1"/>
    <property type="molecule type" value="Genomic_DNA"/>
</dbReference>
<dbReference type="CDD" id="cd18793">
    <property type="entry name" value="SF2_C_SNF"/>
    <property type="match status" value="1"/>
</dbReference>